<gene>
    <name evidence="3" type="ORF">SAMN06296020_10534</name>
</gene>
<dbReference type="SUPFAM" id="SSF50952">
    <property type="entry name" value="Soluble quinoprotein glucose dehydrogenase"/>
    <property type="match status" value="1"/>
</dbReference>
<reference evidence="3" key="1">
    <citation type="submission" date="2017-05" db="EMBL/GenBank/DDBJ databases">
        <authorList>
            <person name="Varghese N."/>
            <person name="Submissions S."/>
        </authorList>
    </citation>
    <scope>NUCLEOTIDE SEQUENCE</scope>
    <source>
        <strain evidence="3">Su22</strain>
    </source>
</reference>
<comment type="caution">
    <text evidence="3">The sequence shown here is derived from an EMBL/GenBank/DDBJ whole genome shotgun (WGS) entry which is preliminary data.</text>
</comment>
<dbReference type="InterPro" id="IPR011042">
    <property type="entry name" value="6-blade_b-propeller_TolB-like"/>
</dbReference>
<feature type="region of interest" description="Disordered" evidence="1">
    <location>
        <begin position="41"/>
        <end position="71"/>
    </location>
</feature>
<dbReference type="PANTHER" id="PTHR19328">
    <property type="entry name" value="HEDGEHOG-INTERACTING PROTEIN"/>
    <property type="match status" value="1"/>
</dbReference>
<keyword evidence="4" id="KW-1185">Reference proteome</keyword>
<dbReference type="InterPro" id="IPR012938">
    <property type="entry name" value="Glc/Sorbosone_DH"/>
</dbReference>
<dbReference type="Proteomes" id="UP001158066">
    <property type="component" value="Unassembled WGS sequence"/>
</dbReference>
<dbReference type="Gene3D" id="2.120.10.30">
    <property type="entry name" value="TolB, C-terminal domain"/>
    <property type="match status" value="1"/>
</dbReference>
<organism evidence="3 4">
    <name type="scientific">Anoxynatronum buryatiense</name>
    <dbReference type="NCBI Taxonomy" id="489973"/>
    <lineage>
        <taxon>Bacteria</taxon>
        <taxon>Bacillati</taxon>
        <taxon>Bacillota</taxon>
        <taxon>Clostridia</taxon>
        <taxon>Eubacteriales</taxon>
        <taxon>Clostridiaceae</taxon>
        <taxon>Anoxynatronum</taxon>
    </lineage>
</organism>
<name>A0AA45WVF2_9CLOT</name>
<sequence>MIRQKSMFGWLLILLAVVTLTIWLGFINPALLFGEPAGNPENSGGEATVVSPEPAPSSSPSAGDGSPEPVKMPATLAVSFDEAHFTPEVLMENLEIPWEIVYLPEEDDWLLTQRGGQVISMRHGTVGVVDEVSHSGEGGLLGMALHPDFDDNGYLYLYFTATSENRLINRVMRYRYEHLALNDPTLVIDNIPGARTHNGGRIAFGPDGMLYVTTGDAQNPSLSQDLESLAGKILRLTPEGTVPQDNPFPGSYVYSLGHRNPQGLAWHPETGELYASEHGPSRMDEINLILPGRNYGWPLVTCGDAPTNFEDPVACYDTFTLAPSGMSFYTGEGVAGTPLLVAGLRGNRVQRIDLDAEGLVISQEDLFTQWGRLRGIRVMQGDLYFFTNNRDGRGSPHQQDDRLIRLRLQLP</sequence>
<evidence type="ECO:0000256" key="1">
    <source>
        <dbReference type="SAM" id="MobiDB-lite"/>
    </source>
</evidence>
<dbReference type="AlphaFoldDB" id="A0AA45WVF2"/>
<dbReference type="RefSeq" id="WP_283408966.1">
    <property type="nucleotide sequence ID" value="NZ_FXUF01000005.1"/>
</dbReference>
<protein>
    <submittedName>
        <fullName evidence="3">Glucose/arabinose dehydrogenase, beta-propeller fold</fullName>
    </submittedName>
</protein>
<dbReference type="PANTHER" id="PTHR19328:SF13">
    <property type="entry name" value="HIPL1 PROTEIN"/>
    <property type="match status" value="1"/>
</dbReference>
<dbReference type="Pfam" id="PF07995">
    <property type="entry name" value="GSDH"/>
    <property type="match status" value="1"/>
</dbReference>
<feature type="compositionally biased region" description="Low complexity" evidence="1">
    <location>
        <begin position="56"/>
        <end position="69"/>
    </location>
</feature>
<evidence type="ECO:0000313" key="3">
    <source>
        <dbReference type="EMBL" id="SMP53662.1"/>
    </source>
</evidence>
<dbReference type="InterPro" id="IPR011041">
    <property type="entry name" value="Quinoprot_gluc/sorb_DH_b-prop"/>
</dbReference>
<accession>A0AA45WVF2</accession>
<evidence type="ECO:0000259" key="2">
    <source>
        <dbReference type="Pfam" id="PF07995"/>
    </source>
</evidence>
<feature type="domain" description="Glucose/Sorbosone dehydrogenase" evidence="2">
    <location>
        <begin position="94"/>
        <end position="393"/>
    </location>
</feature>
<dbReference type="EMBL" id="FXUF01000005">
    <property type="protein sequence ID" value="SMP53662.1"/>
    <property type="molecule type" value="Genomic_DNA"/>
</dbReference>
<evidence type="ECO:0000313" key="4">
    <source>
        <dbReference type="Proteomes" id="UP001158066"/>
    </source>
</evidence>
<proteinExistence type="predicted"/>